<feature type="domain" description="Glycosyltransferase subfamily 4-like N-terminal" evidence="1">
    <location>
        <begin position="21"/>
        <end position="183"/>
    </location>
</feature>
<dbReference type="SUPFAM" id="SSF53756">
    <property type="entry name" value="UDP-Glycosyltransferase/glycogen phosphorylase"/>
    <property type="match status" value="1"/>
</dbReference>
<dbReference type="InterPro" id="IPR028098">
    <property type="entry name" value="Glyco_trans_4-like_N"/>
</dbReference>
<organism evidence="2 3">
    <name type="scientific">Mesoterricola sediminis</name>
    <dbReference type="NCBI Taxonomy" id="2927980"/>
    <lineage>
        <taxon>Bacteria</taxon>
        <taxon>Pseudomonadati</taxon>
        <taxon>Acidobacteriota</taxon>
        <taxon>Holophagae</taxon>
        <taxon>Holophagales</taxon>
        <taxon>Holophagaceae</taxon>
        <taxon>Mesoterricola</taxon>
    </lineage>
</organism>
<dbReference type="PANTHER" id="PTHR45947">
    <property type="entry name" value="SULFOQUINOVOSYL TRANSFERASE SQD2"/>
    <property type="match status" value="1"/>
</dbReference>
<dbReference type="Pfam" id="PF13439">
    <property type="entry name" value="Glyco_transf_4"/>
    <property type="match status" value="1"/>
</dbReference>
<sequence>MPREVQYNDEMRIGISCYSTFGGSGVVATEVGKALAARGHEVHLLSPSVPPRLLGFEDRIIFHEVTASPYPLFEAAPFSIALASKMADVAEHHGLEIMHAHYAIPHASAALLARMALQGRLKVVTTLHGTDITVVGSDPSYLSMVKLAIRESDAVTSVSQYLKDETWRTFRVDRPIDVIPNFVTAPANPSPRCREWLAPCDMPILTHISNFRPVKRVMDVMRTFERVRQEHPCRLAMVGDGPDRVEAETYAREKGFADEVRFTGKTLDIEKVLACTDVFLLPSATESFGLAALEAMAHGVPVIATRVGGLPEVVRHGVDGYLEALGDTEAMADDALTLLRDPVLRKQMGASARTRALETFEEKPIIDQYEAVYERCLAVPKTTVDFGGSPR</sequence>
<accession>A0AA48GT27</accession>
<dbReference type="InterPro" id="IPR050194">
    <property type="entry name" value="Glycosyltransferase_grp1"/>
</dbReference>
<dbReference type="Gene3D" id="3.40.50.2000">
    <property type="entry name" value="Glycogen Phosphorylase B"/>
    <property type="match status" value="2"/>
</dbReference>
<protein>
    <submittedName>
        <fullName evidence="2">N-acetyl-alpha-D-glucosaminyl L-malate synthase BshA</fullName>
    </submittedName>
</protein>
<dbReference type="Pfam" id="PF13692">
    <property type="entry name" value="Glyco_trans_1_4"/>
    <property type="match status" value="1"/>
</dbReference>
<keyword evidence="3" id="KW-1185">Reference proteome</keyword>
<dbReference type="PANTHER" id="PTHR45947:SF3">
    <property type="entry name" value="SULFOQUINOVOSYL TRANSFERASE SQD2"/>
    <property type="match status" value="1"/>
</dbReference>
<evidence type="ECO:0000313" key="2">
    <source>
        <dbReference type="EMBL" id="BDU77082.1"/>
    </source>
</evidence>
<dbReference type="GO" id="GO:0016757">
    <property type="term" value="F:glycosyltransferase activity"/>
    <property type="evidence" value="ECO:0007669"/>
    <property type="project" value="InterPro"/>
</dbReference>
<dbReference type="InterPro" id="IPR023881">
    <property type="entry name" value="Thiol_BshA"/>
</dbReference>
<dbReference type="GO" id="GO:0071793">
    <property type="term" value="P:bacillithiol biosynthetic process"/>
    <property type="evidence" value="ECO:0007669"/>
    <property type="project" value="InterPro"/>
</dbReference>
<reference evidence="2" key="1">
    <citation type="journal article" date="2023" name="Int. J. Syst. Evol. Microbiol.">
        <title>Mesoterricola silvestris gen. nov., sp. nov., Mesoterricola sediminis sp. nov., Geothrix oryzae sp. nov., Geothrix edaphica sp. nov., Geothrix rubra sp. nov., and Geothrix limicola sp. nov., six novel members of Acidobacteriota isolated from soils.</title>
        <authorList>
            <person name="Itoh H."/>
            <person name="Sugisawa Y."/>
            <person name="Mise K."/>
            <person name="Xu Z."/>
            <person name="Kuniyasu M."/>
            <person name="Ushijima N."/>
            <person name="Kawano K."/>
            <person name="Kobayashi E."/>
            <person name="Shiratori Y."/>
            <person name="Masuda Y."/>
            <person name="Senoo K."/>
        </authorList>
    </citation>
    <scope>NUCLEOTIDE SEQUENCE</scope>
    <source>
        <strain evidence="2">W786</strain>
    </source>
</reference>
<dbReference type="EMBL" id="AP027081">
    <property type="protein sequence ID" value="BDU77082.1"/>
    <property type="molecule type" value="Genomic_DNA"/>
</dbReference>
<evidence type="ECO:0000313" key="3">
    <source>
        <dbReference type="Proteomes" id="UP001228113"/>
    </source>
</evidence>
<proteinExistence type="predicted"/>
<dbReference type="KEGG" id="msea:METESE_20400"/>
<dbReference type="Proteomes" id="UP001228113">
    <property type="component" value="Chromosome"/>
</dbReference>
<dbReference type="NCBIfam" id="TIGR03999">
    <property type="entry name" value="thiol_BshA"/>
    <property type="match status" value="1"/>
</dbReference>
<evidence type="ECO:0000259" key="1">
    <source>
        <dbReference type="Pfam" id="PF13439"/>
    </source>
</evidence>
<name>A0AA48GT27_9BACT</name>
<gene>
    <name evidence="2" type="ORF">METESE_20400</name>
</gene>
<dbReference type="AlphaFoldDB" id="A0AA48GT27"/>